<evidence type="ECO:0000313" key="1">
    <source>
        <dbReference type="EMBL" id="ADV61452.1"/>
    </source>
</evidence>
<dbReference type="KEGG" id="ipa:Isop_0862"/>
<dbReference type="STRING" id="575540.Isop_0862"/>
<name>E8R2G7_ISOPI</name>
<organism evidence="1 2">
    <name type="scientific">Isosphaera pallida (strain ATCC 43644 / DSM 9630 / IS1B)</name>
    <dbReference type="NCBI Taxonomy" id="575540"/>
    <lineage>
        <taxon>Bacteria</taxon>
        <taxon>Pseudomonadati</taxon>
        <taxon>Planctomycetota</taxon>
        <taxon>Planctomycetia</taxon>
        <taxon>Isosphaerales</taxon>
        <taxon>Isosphaeraceae</taxon>
        <taxon>Isosphaera</taxon>
    </lineage>
</organism>
<reference key="1">
    <citation type="submission" date="2010-11" db="EMBL/GenBank/DDBJ databases">
        <title>The complete sequence of chromosome of Isophaera pallida ATCC 43644.</title>
        <authorList>
            <consortium name="US DOE Joint Genome Institute (JGI-PGF)"/>
            <person name="Lucas S."/>
            <person name="Copeland A."/>
            <person name="Lapidus A."/>
            <person name="Bruce D."/>
            <person name="Goodwin L."/>
            <person name="Pitluck S."/>
            <person name="Kyrpides N."/>
            <person name="Mavromatis K."/>
            <person name="Pagani I."/>
            <person name="Ivanova N."/>
            <person name="Saunders E."/>
            <person name="Brettin T."/>
            <person name="Detter J.C."/>
            <person name="Han C."/>
            <person name="Tapia R."/>
            <person name="Land M."/>
            <person name="Hauser L."/>
            <person name="Markowitz V."/>
            <person name="Cheng J.-F."/>
            <person name="Hugenholtz P."/>
            <person name="Woyke T."/>
            <person name="Wu D."/>
            <person name="Eisen J.A."/>
        </authorList>
    </citation>
    <scope>NUCLEOTIDE SEQUENCE</scope>
    <source>
        <strain>ATCC 43644</strain>
    </source>
</reference>
<sequence>MLTFWKLIRIPLPVLLGVFLIFAHSPVIWGHHAPPPTLSSLDPGGGQRGTTLELRLRGAHLSRQPRLITPFPVNGPVEAFDLADPSSIGLRFTLPPETATGVHPLRIQTLDGLSNPLLFEVSAFPTLNHLPNGVQTLERLPVVVEGRVEGSEIDRVRFPVRRGVPILIDARCGRIGSDLDPVLRLTTPSGRFVASDDDTPGLGRDARLLVIPEADEDWLLELADTRSQGPDGDRGRYRLTIAPVEGFVVPSPFGLFPPGAPAGRTLAFEWFAPTQPNAPTGLFAQTLTNPFAKADDPAGWYERHALAWETPRLESVPRLPIDTVWSLVTPPETAQIVPPALVLDRIITPGQRRRHRFQVEPGRSYRLTIEAATLGSPLDAVLTVRRETGETLAEADDTTIGNLALGRWPAGLITADPLLTLAVPGDVGRIVAEVRDLHGRGGPDLAYRLRIEPIEAAIDVQLNEGQIAVPQGGRGGLSVTLTRQGEDGPIALTLIDPPTGISLEGGHIPPGVTTGGATLTWDHQADDSSEPIAPQLVKLAARLPDGRTVLVGRVEVFSRPGGVPTEFDHQPGLIVAPARSVPIRLTAPSTEPLLLGIGGKVEIPLGFARDLEAAGDGPWNIGPFTPPTPGLNLPEIEIAAGVAQAKPVWTLTAGLPTPGGLCTIIPRAQGTLAGQPTTLFFPAVTVEVVTPVVMELNTPRVELKPGGTATLSGKATRRGGYAGPLTLVVANLPPGVTLDPTPEPIPVDRDMFNLTLKAAPDAAAAQVQATIGLLAPVGNETYPNPPIPFEVKVTP</sequence>
<dbReference type="RefSeq" id="WP_013563741.1">
    <property type="nucleotide sequence ID" value="NC_014962.1"/>
</dbReference>
<proteinExistence type="predicted"/>
<reference evidence="1 2" key="2">
    <citation type="journal article" date="2011" name="Stand. Genomic Sci.">
        <title>Complete genome sequence of Isosphaera pallida type strain (IS1B).</title>
        <authorList>
            <consortium name="US DOE Joint Genome Institute (JGI-PGF)"/>
            <person name="Goker M."/>
            <person name="Cleland D."/>
            <person name="Saunders E."/>
            <person name="Lapidus A."/>
            <person name="Nolan M."/>
            <person name="Lucas S."/>
            <person name="Hammon N."/>
            <person name="Deshpande S."/>
            <person name="Cheng J.F."/>
            <person name="Tapia R."/>
            <person name="Han C."/>
            <person name="Goodwin L."/>
            <person name="Pitluck S."/>
            <person name="Liolios K."/>
            <person name="Pagani I."/>
            <person name="Ivanova N."/>
            <person name="Mavromatis K."/>
            <person name="Pati A."/>
            <person name="Chen A."/>
            <person name="Palaniappan K."/>
            <person name="Land M."/>
            <person name="Hauser L."/>
            <person name="Chang Y.J."/>
            <person name="Jeffries C.D."/>
            <person name="Detter J.C."/>
            <person name="Beck B."/>
            <person name="Woyke T."/>
            <person name="Bristow J."/>
            <person name="Eisen J.A."/>
            <person name="Markowitz V."/>
            <person name="Hugenholtz P."/>
            <person name="Kyrpides N.C."/>
            <person name="Klenk H.P."/>
        </authorList>
    </citation>
    <scope>NUCLEOTIDE SEQUENCE [LARGE SCALE GENOMIC DNA]</scope>
    <source>
        <strain evidence="2">ATCC 43644 / DSM 9630 / IS1B</strain>
    </source>
</reference>
<gene>
    <name evidence="1" type="ordered locus">Isop_0862</name>
</gene>
<keyword evidence="2" id="KW-1185">Reference proteome</keyword>
<dbReference type="eggNOG" id="COG3064">
    <property type="taxonomic scope" value="Bacteria"/>
</dbReference>
<dbReference type="OrthoDB" id="237792at2"/>
<evidence type="ECO:0000313" key="2">
    <source>
        <dbReference type="Proteomes" id="UP000008631"/>
    </source>
</evidence>
<dbReference type="HOGENOM" id="CLU_360887_0_0_0"/>
<accession>E8R2G7</accession>
<dbReference type="AlphaFoldDB" id="E8R2G7"/>
<dbReference type="EMBL" id="CP002353">
    <property type="protein sequence ID" value="ADV61452.1"/>
    <property type="molecule type" value="Genomic_DNA"/>
</dbReference>
<dbReference type="Proteomes" id="UP000008631">
    <property type="component" value="Chromosome"/>
</dbReference>
<protein>
    <submittedName>
        <fullName evidence="1">Uncharacterized protein</fullName>
    </submittedName>
</protein>
<dbReference type="InParanoid" id="E8R2G7"/>